<evidence type="ECO:0000313" key="11">
    <source>
        <dbReference type="EMBL" id="AIQ65753.1"/>
    </source>
</evidence>
<dbReference type="HOGENOM" id="CLU_084630_2_0_9"/>
<dbReference type="EMBL" id="CP009286">
    <property type="protein sequence ID" value="AIQ65753.1"/>
    <property type="molecule type" value="Genomic_DNA"/>
</dbReference>
<feature type="binding site" evidence="8">
    <location>
        <begin position="57"/>
        <end position="59"/>
    </location>
    <ligand>
        <name>4-CDP-2-C-methyl-D-erythritol 2-phosphate</name>
        <dbReference type="ChEBI" id="CHEBI:57919"/>
    </ligand>
</feature>
<evidence type="ECO:0000256" key="8">
    <source>
        <dbReference type="HAMAP-Rule" id="MF_00107"/>
    </source>
</evidence>
<comment type="pathway">
    <text evidence="2 8">Isoprenoid biosynthesis; isopentenyl diphosphate biosynthesis via DXP pathway; isopentenyl diphosphate from 1-deoxy-D-xylulose 5-phosphate: step 4/6.</text>
</comment>
<dbReference type="InterPro" id="IPR020555">
    <property type="entry name" value="MECDP_synthase_CS"/>
</dbReference>
<proteinExistence type="inferred from homology"/>
<dbReference type="GO" id="GO:0046872">
    <property type="term" value="F:metal ion binding"/>
    <property type="evidence" value="ECO:0007669"/>
    <property type="project" value="UniProtKB-KW"/>
</dbReference>
<organism evidence="11 12">
    <name type="scientific">Paenibacillus stellifer</name>
    <dbReference type="NCBI Taxonomy" id="169760"/>
    <lineage>
        <taxon>Bacteria</taxon>
        <taxon>Bacillati</taxon>
        <taxon>Bacillota</taxon>
        <taxon>Bacilli</taxon>
        <taxon>Bacillales</taxon>
        <taxon>Paenibacillaceae</taxon>
        <taxon>Paenibacillus</taxon>
    </lineage>
</organism>
<dbReference type="InterPro" id="IPR036571">
    <property type="entry name" value="MECDP_synthase_sf"/>
</dbReference>
<feature type="binding site" evidence="8">
    <location>
        <position position="11"/>
    </location>
    <ligand>
        <name>a divalent metal cation</name>
        <dbReference type="ChEBI" id="CHEBI:60240"/>
    </ligand>
</feature>
<dbReference type="SUPFAM" id="SSF69765">
    <property type="entry name" value="IpsF-like"/>
    <property type="match status" value="1"/>
</dbReference>
<dbReference type="GO" id="GO:0008685">
    <property type="term" value="F:2-C-methyl-D-erythritol 2,4-cyclodiphosphate synthase activity"/>
    <property type="evidence" value="ECO:0007669"/>
    <property type="project" value="UniProtKB-UniRule"/>
</dbReference>
<keyword evidence="12" id="KW-1185">Reference proteome</keyword>
<evidence type="ECO:0000256" key="4">
    <source>
        <dbReference type="ARBA" id="ARBA00012579"/>
    </source>
</evidence>
<accession>A0A089M2M4</accession>
<protein>
    <recommendedName>
        <fullName evidence="4 8">2-C-methyl-D-erythritol 2,4-cyclodiphosphate synthase</fullName>
        <shortName evidence="8">MECDP-synthase</shortName>
        <shortName evidence="8">MECPP-synthase</shortName>
        <shortName evidence="8">MECPS</shortName>
        <ecNumber evidence="4 8">4.6.1.12</ecNumber>
    </recommendedName>
</protein>
<comment type="function">
    <text evidence="8">Involved in the biosynthesis of isopentenyl diphosphate (IPP) and dimethylallyl diphosphate (DMAPP), two major building blocks of isoprenoid compounds. Catalyzes the conversion of 4-diphosphocytidyl-2-C-methyl-D-erythritol 2-phosphate (CDP-ME2P) to 2-C-methyl-D-erythritol 2,4-cyclodiphosphate (ME-CPP) with a corresponding release of cytidine 5-monophosphate (CMP).</text>
</comment>
<evidence type="ECO:0000313" key="12">
    <source>
        <dbReference type="Proteomes" id="UP000029507"/>
    </source>
</evidence>
<keyword evidence="7 8" id="KW-0456">Lyase</keyword>
<name>A0A089M2M4_9BACL</name>
<comment type="catalytic activity">
    <reaction evidence="1 8 9">
        <text>4-CDP-2-C-methyl-D-erythritol 2-phosphate = 2-C-methyl-D-erythritol 2,4-cyclic diphosphate + CMP</text>
        <dbReference type="Rhea" id="RHEA:23864"/>
        <dbReference type="ChEBI" id="CHEBI:57919"/>
        <dbReference type="ChEBI" id="CHEBI:58483"/>
        <dbReference type="ChEBI" id="CHEBI:60377"/>
        <dbReference type="EC" id="4.6.1.12"/>
    </reaction>
</comment>
<dbReference type="CDD" id="cd00554">
    <property type="entry name" value="MECDP_synthase"/>
    <property type="match status" value="1"/>
</dbReference>
<evidence type="ECO:0000256" key="1">
    <source>
        <dbReference type="ARBA" id="ARBA00000200"/>
    </source>
</evidence>
<feature type="binding site" evidence="8">
    <location>
        <begin position="35"/>
        <end position="36"/>
    </location>
    <ligand>
        <name>4-CDP-2-C-methyl-D-erythritol 2-phosphate</name>
        <dbReference type="ChEBI" id="CHEBI:57919"/>
    </ligand>
</feature>
<comment type="cofactor">
    <cofactor evidence="8">
        <name>a divalent metal cation</name>
        <dbReference type="ChEBI" id="CHEBI:60240"/>
    </cofactor>
    <text evidence="8">Binds 1 divalent metal cation per subunit.</text>
</comment>
<dbReference type="OrthoDB" id="9804336at2"/>
<keyword evidence="6 8" id="KW-0414">Isoprene biosynthesis</keyword>
<feature type="binding site" evidence="8">
    <location>
        <begin position="133"/>
        <end position="136"/>
    </location>
    <ligand>
        <name>4-CDP-2-C-methyl-D-erythritol 2-phosphate</name>
        <dbReference type="ChEBI" id="CHEBI:57919"/>
    </ligand>
</feature>
<dbReference type="UniPathway" id="UPA00056">
    <property type="reaction ID" value="UER00095"/>
</dbReference>
<evidence type="ECO:0000259" key="10">
    <source>
        <dbReference type="Pfam" id="PF02542"/>
    </source>
</evidence>
<dbReference type="Gene3D" id="3.30.1330.50">
    <property type="entry name" value="2-C-methyl-D-erythritol 2,4-cyclodiphosphate synthase"/>
    <property type="match status" value="1"/>
</dbReference>
<dbReference type="Proteomes" id="UP000029507">
    <property type="component" value="Chromosome"/>
</dbReference>
<dbReference type="NCBIfam" id="TIGR00151">
    <property type="entry name" value="ispF"/>
    <property type="match status" value="1"/>
</dbReference>
<dbReference type="PANTHER" id="PTHR43181:SF1">
    <property type="entry name" value="2-C-METHYL-D-ERYTHRITOL 2,4-CYCLODIPHOSPHATE SYNTHASE, CHLOROPLASTIC"/>
    <property type="match status" value="1"/>
</dbReference>
<feature type="binding site" evidence="8">
    <location>
        <begin position="101"/>
        <end position="107"/>
    </location>
    <ligand>
        <name>4-CDP-2-C-methyl-D-erythritol 2-phosphate</name>
        <dbReference type="ChEBI" id="CHEBI:57919"/>
    </ligand>
</feature>
<keyword evidence="5 8" id="KW-0479">Metal-binding</keyword>
<evidence type="ECO:0000256" key="5">
    <source>
        <dbReference type="ARBA" id="ARBA00022723"/>
    </source>
</evidence>
<dbReference type="InterPro" id="IPR003526">
    <property type="entry name" value="MECDP_synthase"/>
</dbReference>
<dbReference type="HAMAP" id="MF_00107">
    <property type="entry name" value="IspF"/>
    <property type="match status" value="1"/>
</dbReference>
<feature type="binding site" evidence="8">
    <location>
        <position position="140"/>
    </location>
    <ligand>
        <name>4-CDP-2-C-methyl-D-erythritol 2-phosphate</name>
        <dbReference type="ChEBI" id="CHEBI:57919"/>
    </ligand>
</feature>
<feature type="site" description="Transition state stabilizer" evidence="8">
    <location>
        <position position="35"/>
    </location>
</feature>
<dbReference type="STRING" id="169760.PSTEL_24250"/>
<feature type="binding site" evidence="8">
    <location>
        <begin position="9"/>
        <end position="11"/>
    </location>
    <ligand>
        <name>4-CDP-2-C-methyl-D-erythritol 2-phosphate</name>
        <dbReference type="ChEBI" id="CHEBI:57919"/>
    </ligand>
</feature>
<dbReference type="AlphaFoldDB" id="A0A089M2M4"/>
<dbReference type="RefSeq" id="WP_038699057.1">
    <property type="nucleotide sequence ID" value="NZ_CP009286.1"/>
</dbReference>
<comment type="subunit">
    <text evidence="8">Homotrimer.</text>
</comment>
<evidence type="ECO:0000256" key="9">
    <source>
        <dbReference type="RuleBase" id="RU004395"/>
    </source>
</evidence>
<dbReference type="FunFam" id="3.30.1330.50:FF:000001">
    <property type="entry name" value="2-C-methyl-D-erythritol 2,4-cyclodiphosphate synthase"/>
    <property type="match status" value="1"/>
</dbReference>
<dbReference type="PROSITE" id="PS01350">
    <property type="entry name" value="ISPF"/>
    <property type="match status" value="1"/>
</dbReference>
<feature type="domain" description="2-C-methyl-D-erythritol 2,4-cyclodiphosphate synthase" evidence="10">
    <location>
        <begin position="3"/>
        <end position="155"/>
    </location>
</feature>
<comment type="similarity">
    <text evidence="3 8 9">Belongs to the IspF family.</text>
</comment>
<evidence type="ECO:0000256" key="2">
    <source>
        <dbReference type="ARBA" id="ARBA00004709"/>
    </source>
</evidence>
<dbReference type="Pfam" id="PF02542">
    <property type="entry name" value="YgbB"/>
    <property type="match status" value="1"/>
</dbReference>
<feature type="binding site" evidence="8">
    <location>
        <position position="43"/>
    </location>
    <ligand>
        <name>a divalent metal cation</name>
        <dbReference type="ChEBI" id="CHEBI:60240"/>
    </ligand>
</feature>
<dbReference type="PANTHER" id="PTHR43181">
    <property type="entry name" value="2-C-METHYL-D-ERYTHRITOL 2,4-CYCLODIPHOSPHATE SYNTHASE, CHLOROPLASTIC"/>
    <property type="match status" value="1"/>
</dbReference>
<feature type="binding site" evidence="8">
    <location>
        <position position="143"/>
    </location>
    <ligand>
        <name>4-CDP-2-C-methyl-D-erythritol 2-phosphate</name>
        <dbReference type="ChEBI" id="CHEBI:57919"/>
    </ligand>
</feature>
<feature type="binding site" evidence="8">
    <location>
        <begin position="62"/>
        <end position="66"/>
    </location>
    <ligand>
        <name>4-CDP-2-C-methyl-D-erythritol 2-phosphate</name>
        <dbReference type="ChEBI" id="CHEBI:57919"/>
    </ligand>
</feature>
<evidence type="ECO:0000256" key="3">
    <source>
        <dbReference type="ARBA" id="ARBA00008480"/>
    </source>
</evidence>
<dbReference type="KEGG" id="pste:PSTEL_24250"/>
<feature type="site" description="Transition state stabilizer" evidence="8">
    <location>
        <position position="134"/>
    </location>
</feature>
<sequence>MIAVGQGFDVHQLVEGRPCIIGGVTIPYEKGLLGHSDADVLLHAISDAILGALGLGDIGRHFPDTDPAFKDADSLKLLEHVWGLAKERGYRLGNIDSTIIAQKPKMAPYIPEMTEIIARALEAEPSLVNVKATTTEQLGFTGRGEGIAAQSIVCLLRDMVSS</sequence>
<dbReference type="GO" id="GO:0016114">
    <property type="term" value="P:terpenoid biosynthetic process"/>
    <property type="evidence" value="ECO:0007669"/>
    <property type="project" value="InterPro"/>
</dbReference>
<dbReference type="GO" id="GO:0019288">
    <property type="term" value="P:isopentenyl diphosphate biosynthetic process, methylerythritol 4-phosphate pathway"/>
    <property type="evidence" value="ECO:0007669"/>
    <property type="project" value="UniProtKB-UniRule"/>
</dbReference>
<reference evidence="11 12" key="1">
    <citation type="submission" date="2014-08" db="EMBL/GenBank/DDBJ databases">
        <title>Comparative genomics of the Paenibacillus odorifer group.</title>
        <authorList>
            <person name="den Bakker H.C."/>
            <person name="Tsai Y.-C."/>
            <person name="Martin N."/>
            <person name="Korlach J."/>
            <person name="Wiedmann M."/>
        </authorList>
    </citation>
    <scope>NUCLEOTIDE SEQUENCE [LARGE SCALE GENOMIC DNA]</scope>
    <source>
        <strain evidence="11 12">DSM 14472</strain>
    </source>
</reference>
<evidence type="ECO:0000256" key="7">
    <source>
        <dbReference type="ARBA" id="ARBA00023239"/>
    </source>
</evidence>
<dbReference type="EC" id="4.6.1.12" evidence="4 8"/>
<evidence type="ECO:0000256" key="6">
    <source>
        <dbReference type="ARBA" id="ARBA00023229"/>
    </source>
</evidence>
<feature type="binding site" evidence="8">
    <location>
        <position position="9"/>
    </location>
    <ligand>
        <name>a divalent metal cation</name>
        <dbReference type="ChEBI" id="CHEBI:60240"/>
    </ligand>
</feature>
<gene>
    <name evidence="8" type="primary">ispF</name>
    <name evidence="11" type="ORF">PSTEL_24250</name>
</gene>